<dbReference type="Proteomes" id="UP000183200">
    <property type="component" value="Unassembled WGS sequence"/>
</dbReference>
<evidence type="ECO:0000256" key="1">
    <source>
        <dbReference type="SAM" id="Phobius"/>
    </source>
</evidence>
<dbReference type="EMBL" id="FNGY01000004">
    <property type="protein sequence ID" value="SDM65398.1"/>
    <property type="molecule type" value="Genomic_DNA"/>
</dbReference>
<dbReference type="InterPro" id="IPR012373">
    <property type="entry name" value="Ferrdict_sens_TM"/>
</dbReference>
<reference evidence="5" key="1">
    <citation type="submission" date="2016-10" db="EMBL/GenBank/DDBJ databases">
        <authorList>
            <person name="Varghese N."/>
            <person name="Submissions S."/>
        </authorList>
    </citation>
    <scope>NUCLEOTIDE SEQUENCE [LARGE SCALE GENOMIC DNA]</scope>
    <source>
        <strain evidence="5">DSM 19110</strain>
    </source>
</reference>
<keyword evidence="1" id="KW-1133">Transmembrane helix</keyword>
<proteinExistence type="predicted"/>
<evidence type="ECO:0000313" key="5">
    <source>
        <dbReference type="Proteomes" id="UP000183200"/>
    </source>
</evidence>
<dbReference type="Gene3D" id="3.55.50.30">
    <property type="match status" value="1"/>
</dbReference>
<dbReference type="InterPro" id="IPR032508">
    <property type="entry name" value="FecR_C"/>
</dbReference>
<dbReference type="RefSeq" id="WP_074607661.1">
    <property type="nucleotide sequence ID" value="NZ_FNGY01000004.1"/>
</dbReference>
<organism evidence="4 5">
    <name type="scientific">Pedobacter steynii</name>
    <dbReference type="NCBI Taxonomy" id="430522"/>
    <lineage>
        <taxon>Bacteria</taxon>
        <taxon>Pseudomonadati</taxon>
        <taxon>Bacteroidota</taxon>
        <taxon>Sphingobacteriia</taxon>
        <taxon>Sphingobacteriales</taxon>
        <taxon>Sphingobacteriaceae</taxon>
        <taxon>Pedobacter</taxon>
    </lineage>
</organism>
<accession>A0A1G9UZS6</accession>
<dbReference type="Gene3D" id="2.60.120.1440">
    <property type="match status" value="1"/>
</dbReference>
<gene>
    <name evidence="4" type="ORF">SAMN05421820_104338</name>
</gene>
<dbReference type="PIRSF" id="PIRSF018266">
    <property type="entry name" value="FecR"/>
    <property type="match status" value="1"/>
</dbReference>
<dbReference type="GO" id="GO:0016989">
    <property type="term" value="F:sigma factor antagonist activity"/>
    <property type="evidence" value="ECO:0007669"/>
    <property type="project" value="TreeGrafter"/>
</dbReference>
<dbReference type="OrthoDB" id="1099963at2"/>
<evidence type="ECO:0000259" key="2">
    <source>
        <dbReference type="Pfam" id="PF04773"/>
    </source>
</evidence>
<dbReference type="PANTHER" id="PTHR30273">
    <property type="entry name" value="PERIPLASMIC SIGNAL SENSOR AND SIGMA FACTOR ACTIVATOR FECR-RELATED"/>
    <property type="match status" value="1"/>
</dbReference>
<sequence length="373" mass="41330">MTEEELQQILKRYSEGKATEQEKALLESWYLNYNSDHSEQAQMPEVLEAVDRVWASVNPVPVVAKQLSLFAKLSIAAAVLLTLSFGTWFIMQNQKPAAFELSAANDIEPGQNRATLTLASGRKIILAETAAGEILREPGLSISHTKSGELIYTAKPTGEKLTNTVWNTLETFKGEQHQLILPDGSHVWLNAASSITFPDAFSATREVSVSGEVYFEVVHDRTRPFIVKSKGQRVEVLGTHFNINVYPDEPSGKTTLLEGAVRISAEASGSSMLKPGEQASLTAGKIAVAKVSTDEVIAWKNGYFMFESEDIHAVMRKIARWYNVEVVYEGEVPQDTFGGTIDRFAKVSQVLKKLQLTDKVHFKIEGRRIIVTK</sequence>
<keyword evidence="1" id="KW-0812">Transmembrane</keyword>
<feature type="transmembrane region" description="Helical" evidence="1">
    <location>
        <begin position="69"/>
        <end position="91"/>
    </location>
</feature>
<keyword evidence="5" id="KW-1185">Reference proteome</keyword>
<dbReference type="AlphaFoldDB" id="A0A1G9UZS6"/>
<feature type="domain" description="FecR protein" evidence="2">
    <location>
        <begin position="168"/>
        <end position="262"/>
    </location>
</feature>
<keyword evidence="1" id="KW-0472">Membrane</keyword>
<evidence type="ECO:0000313" key="4">
    <source>
        <dbReference type="EMBL" id="SDM65398.1"/>
    </source>
</evidence>
<feature type="domain" description="Protein FecR C-terminal" evidence="3">
    <location>
        <begin position="303"/>
        <end position="371"/>
    </location>
</feature>
<protein>
    <submittedName>
        <fullName evidence="4">FecR protein</fullName>
    </submittedName>
</protein>
<dbReference type="Pfam" id="PF04773">
    <property type="entry name" value="FecR"/>
    <property type="match status" value="1"/>
</dbReference>
<dbReference type="PANTHER" id="PTHR30273:SF2">
    <property type="entry name" value="PROTEIN FECR"/>
    <property type="match status" value="1"/>
</dbReference>
<dbReference type="Pfam" id="PF16344">
    <property type="entry name" value="FecR_C"/>
    <property type="match status" value="1"/>
</dbReference>
<dbReference type="InterPro" id="IPR006860">
    <property type="entry name" value="FecR"/>
</dbReference>
<name>A0A1G9UZS6_9SPHI</name>
<evidence type="ECO:0000259" key="3">
    <source>
        <dbReference type="Pfam" id="PF16344"/>
    </source>
</evidence>